<dbReference type="Gene3D" id="1.10.10.1400">
    <property type="entry name" value="Terminase, small subunit, N-terminal DNA-binding domain, HTH motif"/>
    <property type="match status" value="1"/>
</dbReference>
<evidence type="ECO:0000256" key="2">
    <source>
        <dbReference type="ARBA" id="ARBA00023219"/>
    </source>
</evidence>
<protein>
    <recommendedName>
        <fullName evidence="6">Terminase small subunit</fullName>
    </recommendedName>
</protein>
<dbReference type="PANTHER" id="PTHR41328:SF2">
    <property type="entry name" value="TERMINASE SMALL SUBUNIT"/>
    <property type="match status" value="1"/>
</dbReference>
<dbReference type="AlphaFoldDB" id="A0A1W0D5U9"/>
<dbReference type="EMBL" id="MUKV01000005">
    <property type="protein sequence ID" value="OQS42328.1"/>
    <property type="molecule type" value="Genomic_DNA"/>
</dbReference>
<feature type="coiled-coil region" evidence="3">
    <location>
        <begin position="218"/>
        <end position="245"/>
    </location>
</feature>
<dbReference type="InterPro" id="IPR005335">
    <property type="entry name" value="Terminase_ssu"/>
</dbReference>
<proteinExistence type="predicted"/>
<accession>A0A1W0D5U9</accession>
<reference evidence="4 5" key="1">
    <citation type="submission" date="2017-02" db="EMBL/GenBank/DDBJ databases">
        <title>Chromobacterium haemolyticum H5244.</title>
        <authorList>
            <person name="Gulvik C.A."/>
        </authorList>
    </citation>
    <scope>NUCLEOTIDE SEQUENCE [LARGE SCALE GENOMIC DNA]</scope>
    <source>
        <strain evidence="4 5">H5244</strain>
    </source>
</reference>
<evidence type="ECO:0008006" key="6">
    <source>
        <dbReference type="Google" id="ProtNLM"/>
    </source>
</evidence>
<dbReference type="GO" id="GO:0051276">
    <property type="term" value="P:chromosome organization"/>
    <property type="evidence" value="ECO:0007669"/>
    <property type="project" value="InterPro"/>
</dbReference>
<evidence type="ECO:0000313" key="4">
    <source>
        <dbReference type="EMBL" id="OQS42328.1"/>
    </source>
</evidence>
<gene>
    <name evidence="4" type="ORF">B0T45_05940</name>
</gene>
<dbReference type="RefSeq" id="WP_081554909.1">
    <property type="nucleotide sequence ID" value="NZ_MUKV01000005.1"/>
</dbReference>
<dbReference type="Pfam" id="PF03592">
    <property type="entry name" value="Terminase_2"/>
    <property type="match status" value="1"/>
</dbReference>
<organism evidence="4 5">
    <name type="scientific">Chromobacterium haemolyticum</name>
    <dbReference type="NCBI Taxonomy" id="394935"/>
    <lineage>
        <taxon>Bacteria</taxon>
        <taxon>Pseudomonadati</taxon>
        <taxon>Pseudomonadota</taxon>
        <taxon>Betaproteobacteria</taxon>
        <taxon>Neisseriales</taxon>
        <taxon>Chromobacteriaceae</taxon>
        <taxon>Chromobacterium</taxon>
    </lineage>
</organism>
<comment type="caution">
    <text evidence="4">The sequence shown here is derived from an EMBL/GenBank/DDBJ whole genome shotgun (WGS) entry which is preliminary data.</text>
</comment>
<dbReference type="InterPro" id="IPR052404">
    <property type="entry name" value="SPP1-like_terminase"/>
</dbReference>
<evidence type="ECO:0000256" key="1">
    <source>
        <dbReference type="ARBA" id="ARBA00022612"/>
    </source>
</evidence>
<dbReference type="PANTHER" id="PTHR41328">
    <property type="entry name" value="TERMINASE SMALL SUBUNIT-RELATED"/>
    <property type="match status" value="1"/>
</dbReference>
<dbReference type="InterPro" id="IPR038713">
    <property type="entry name" value="Terminase_Gp1_N_sf"/>
</dbReference>
<keyword evidence="2" id="KW-0231">Viral genome packaging</keyword>
<keyword evidence="3" id="KW-0175">Coiled coil</keyword>
<dbReference type="Proteomes" id="UP000192721">
    <property type="component" value="Unassembled WGS sequence"/>
</dbReference>
<evidence type="ECO:0000313" key="5">
    <source>
        <dbReference type="Proteomes" id="UP000192721"/>
    </source>
</evidence>
<name>A0A1W0D5U9_9NEIS</name>
<keyword evidence="1" id="KW-1188">Viral release from host cell</keyword>
<evidence type="ECO:0000256" key="3">
    <source>
        <dbReference type="SAM" id="Coils"/>
    </source>
</evidence>
<sequence length="279" mass="31538">MANKKITLKQLAFVEAYLGEARMNATRAYKLAGYSCATDQVAGVEGHRLLKNPKVEAAIAERRRQMAENTDITPEKVLKLWMERATVDVNEIVEYRRDNCRHCWGVDHQYQWTESEYQRAQHEAAESGDQPPDAIGGFGYNATREPNPSCPECAGEGRGKVHVHDTRRLKGAARQMYRGVHQGKDGLKALVGNPDEALKEVGRILGVYTSDDEKARLRQQMKMERERHELEMELKRLEAEKLRIAIGGGEDDVPTPVRIVVEVKDARMRDDAEPEPTTS</sequence>